<dbReference type="GeneID" id="25733294"/>
<feature type="non-terminal residue" evidence="2">
    <location>
        <position position="1"/>
    </location>
</feature>
<dbReference type="KEGG" id="mng:MNEG_15615"/>
<dbReference type="AlphaFoldDB" id="A0A0D2K878"/>
<accession>A0A0D2K878</accession>
<gene>
    <name evidence="2" type="ORF">MNEG_15615</name>
</gene>
<keyword evidence="1" id="KW-0812">Transmembrane</keyword>
<sequence>RAHPAPSSPPRSRRSRAAAAAGGVICLSPQKRATSAAPDDRAAHDFDRETTPCFACDAMRCLLARSLGSPSRRAGTAAAALALPLLLHLTLALLLVHPSVAEGAGASS</sequence>
<evidence type="ECO:0000313" key="2">
    <source>
        <dbReference type="EMBL" id="KIY92348.1"/>
    </source>
</evidence>
<feature type="transmembrane region" description="Helical" evidence="1">
    <location>
        <begin position="77"/>
        <end position="96"/>
    </location>
</feature>
<name>A0A0D2K878_9CHLO</name>
<evidence type="ECO:0000256" key="1">
    <source>
        <dbReference type="SAM" id="Phobius"/>
    </source>
</evidence>
<evidence type="ECO:0000313" key="3">
    <source>
        <dbReference type="Proteomes" id="UP000054498"/>
    </source>
</evidence>
<keyword evidence="3" id="KW-1185">Reference proteome</keyword>
<reference evidence="2 3" key="1">
    <citation type="journal article" date="2013" name="BMC Genomics">
        <title>Reconstruction of the lipid metabolism for the microalga Monoraphidium neglectum from its genome sequence reveals characteristics suitable for biofuel production.</title>
        <authorList>
            <person name="Bogen C."/>
            <person name="Al-Dilaimi A."/>
            <person name="Albersmeier A."/>
            <person name="Wichmann J."/>
            <person name="Grundmann M."/>
            <person name="Rupp O."/>
            <person name="Lauersen K.J."/>
            <person name="Blifernez-Klassen O."/>
            <person name="Kalinowski J."/>
            <person name="Goesmann A."/>
            <person name="Mussgnug J.H."/>
            <person name="Kruse O."/>
        </authorList>
    </citation>
    <scope>NUCLEOTIDE SEQUENCE [LARGE SCALE GENOMIC DNA]</scope>
    <source>
        <strain evidence="2 3">SAG 48.87</strain>
    </source>
</reference>
<protein>
    <submittedName>
        <fullName evidence="2">Uncharacterized protein</fullName>
    </submittedName>
</protein>
<proteinExistence type="predicted"/>
<keyword evidence="1" id="KW-0472">Membrane</keyword>
<dbReference type="EMBL" id="KK105712">
    <property type="protein sequence ID" value="KIY92348.1"/>
    <property type="molecule type" value="Genomic_DNA"/>
</dbReference>
<dbReference type="RefSeq" id="XP_013891368.1">
    <property type="nucleotide sequence ID" value="XM_014035914.1"/>
</dbReference>
<keyword evidence="1" id="KW-1133">Transmembrane helix</keyword>
<dbReference type="Proteomes" id="UP000054498">
    <property type="component" value="Unassembled WGS sequence"/>
</dbReference>
<organism evidence="2 3">
    <name type="scientific">Monoraphidium neglectum</name>
    <dbReference type="NCBI Taxonomy" id="145388"/>
    <lineage>
        <taxon>Eukaryota</taxon>
        <taxon>Viridiplantae</taxon>
        <taxon>Chlorophyta</taxon>
        <taxon>core chlorophytes</taxon>
        <taxon>Chlorophyceae</taxon>
        <taxon>CS clade</taxon>
        <taxon>Sphaeropleales</taxon>
        <taxon>Selenastraceae</taxon>
        <taxon>Monoraphidium</taxon>
    </lineage>
</organism>